<dbReference type="PANTHER" id="PTHR43116">
    <property type="entry name" value="PEPTIDE CHAIN RELEASE FACTOR 2"/>
    <property type="match status" value="1"/>
</dbReference>
<evidence type="ECO:0000313" key="7">
    <source>
        <dbReference type="EMBL" id="OGE65784.1"/>
    </source>
</evidence>
<dbReference type="NCBIfam" id="TIGR00020">
    <property type="entry name" value="prfB"/>
    <property type="match status" value="1"/>
</dbReference>
<gene>
    <name evidence="4" type="primary">prfB</name>
    <name evidence="7" type="ORF">A3B49_01560</name>
</gene>
<keyword evidence="2 4" id="KW-0488">Methylation</keyword>
<evidence type="ECO:0000313" key="8">
    <source>
        <dbReference type="Proteomes" id="UP000178017"/>
    </source>
</evidence>
<keyword evidence="4" id="KW-0963">Cytoplasm</keyword>
<dbReference type="PROSITE" id="PS00745">
    <property type="entry name" value="RF_PROK_I"/>
    <property type="match status" value="1"/>
</dbReference>
<evidence type="ECO:0000256" key="2">
    <source>
        <dbReference type="ARBA" id="ARBA00022481"/>
    </source>
</evidence>
<feature type="modified residue" description="N5-methylglutamine" evidence="4">
    <location>
        <position position="243"/>
    </location>
</feature>
<evidence type="ECO:0000256" key="5">
    <source>
        <dbReference type="NCBIfam" id="TIGR00020"/>
    </source>
</evidence>
<comment type="similarity">
    <text evidence="1 4">Belongs to the prokaryotic/mitochondrial release factor family.</text>
</comment>
<dbReference type="Proteomes" id="UP000178017">
    <property type="component" value="Unassembled WGS sequence"/>
</dbReference>
<proteinExistence type="inferred from homology"/>
<evidence type="ECO:0000256" key="4">
    <source>
        <dbReference type="HAMAP-Rule" id="MF_00094"/>
    </source>
</evidence>
<evidence type="ECO:0000259" key="6">
    <source>
        <dbReference type="PROSITE" id="PS00745"/>
    </source>
</evidence>
<reference evidence="7 8" key="1">
    <citation type="journal article" date="2016" name="Nat. Commun.">
        <title>Thousands of microbial genomes shed light on interconnected biogeochemical processes in an aquifer system.</title>
        <authorList>
            <person name="Anantharaman K."/>
            <person name="Brown C.T."/>
            <person name="Hug L.A."/>
            <person name="Sharon I."/>
            <person name="Castelle C.J."/>
            <person name="Probst A.J."/>
            <person name="Thomas B.C."/>
            <person name="Singh A."/>
            <person name="Wilkins M.J."/>
            <person name="Karaoz U."/>
            <person name="Brodie E.L."/>
            <person name="Williams K.H."/>
            <person name="Hubbard S.S."/>
            <person name="Banfield J.F."/>
        </authorList>
    </citation>
    <scope>NUCLEOTIDE SEQUENCE [LARGE SCALE GENOMIC DNA]</scope>
</reference>
<dbReference type="EMBL" id="MFDO01000006">
    <property type="protein sequence ID" value="OGE65784.1"/>
    <property type="molecule type" value="Genomic_DNA"/>
</dbReference>
<dbReference type="GO" id="GO:0016149">
    <property type="term" value="F:translation release factor activity, codon specific"/>
    <property type="evidence" value="ECO:0007669"/>
    <property type="project" value="UniProtKB-UniRule"/>
</dbReference>
<dbReference type="AlphaFoldDB" id="A0A1F5MK85"/>
<evidence type="ECO:0000256" key="1">
    <source>
        <dbReference type="ARBA" id="ARBA00010835"/>
    </source>
</evidence>
<dbReference type="Gene3D" id="3.30.70.1660">
    <property type="match status" value="1"/>
</dbReference>
<sequence length="358" mass="40567">MEELKSTLMDLQERFGKISEQFDREKIKAEIGELEIQMSTEGFWDNSTQAQLVSRQLSEKQKLLESLIRLESRVANALDMVYEPEMQQDLEQEARDLTILLDSMELKLFLSGPHDESEAIISIHAGAGGVEAMDWASMLLRMYQRYFEKVGFEIEITDETMGDEAGYKSVSMIVHAPYAFGLLKGEYGTHRLVRQSPFNADNLRQTSFVLIEVLPVIDDNSEVNILEADIEFEAFRSGGAGGQNVNKVNTAVRLKHLPTGIVVTCQTERSQLQNRENALKLLRAKIWSLQQAQGEQNLKELKGEKTQASWGSQIRSYVLHPYKMVKDLRTNIETSDAQGVLDGNLQPFIEAEVRTLPH</sequence>
<name>A0A1F5MK85_9BACT</name>
<dbReference type="PANTHER" id="PTHR43116:SF3">
    <property type="entry name" value="CLASS I PEPTIDE CHAIN RELEASE FACTOR"/>
    <property type="match status" value="1"/>
</dbReference>
<dbReference type="Gene3D" id="3.30.160.20">
    <property type="match status" value="1"/>
</dbReference>
<comment type="caution">
    <text evidence="7">The sequence shown here is derived from an EMBL/GenBank/DDBJ whole genome shotgun (WGS) entry which is preliminary data.</text>
</comment>
<dbReference type="InterPro" id="IPR000352">
    <property type="entry name" value="Pep_chain_release_fac_I"/>
</dbReference>
<evidence type="ECO:0000256" key="3">
    <source>
        <dbReference type="ARBA" id="ARBA00022917"/>
    </source>
</evidence>
<comment type="PTM">
    <text evidence="4">Methylated by PrmC. Methylation increases the termination efficiency of RF2.</text>
</comment>
<comment type="subcellular location">
    <subcellularLocation>
        <location evidence="4">Cytoplasm</location>
    </subcellularLocation>
</comment>
<accession>A0A1F5MK85</accession>
<dbReference type="SUPFAM" id="SSF75620">
    <property type="entry name" value="Release factor"/>
    <property type="match status" value="1"/>
</dbReference>
<dbReference type="InterPro" id="IPR005139">
    <property type="entry name" value="PCRF"/>
</dbReference>
<keyword evidence="3 4" id="KW-0648">Protein biosynthesis</keyword>
<dbReference type="GO" id="GO:0005737">
    <property type="term" value="C:cytoplasm"/>
    <property type="evidence" value="ECO:0007669"/>
    <property type="project" value="UniProtKB-SubCell"/>
</dbReference>
<feature type="domain" description="Prokaryotic-type class I peptide chain release factors" evidence="6">
    <location>
        <begin position="236"/>
        <end position="252"/>
    </location>
</feature>
<dbReference type="SMART" id="SM00937">
    <property type="entry name" value="PCRF"/>
    <property type="match status" value="1"/>
</dbReference>
<dbReference type="Pfam" id="PF03462">
    <property type="entry name" value="PCRF"/>
    <property type="match status" value="1"/>
</dbReference>
<protein>
    <recommendedName>
        <fullName evidence="4 5">Peptide chain release factor 2</fullName>
        <shortName evidence="4">RF-2</shortName>
    </recommendedName>
</protein>
<organism evidence="7 8">
    <name type="scientific">Candidatus Daviesbacteria bacterium RIFCSPLOWO2_01_FULL_40_24</name>
    <dbReference type="NCBI Taxonomy" id="1797787"/>
    <lineage>
        <taxon>Bacteria</taxon>
        <taxon>Candidatus Daviesiibacteriota</taxon>
    </lineage>
</organism>
<dbReference type="Gene3D" id="1.20.58.410">
    <property type="entry name" value="Release factor"/>
    <property type="match status" value="1"/>
</dbReference>
<dbReference type="InterPro" id="IPR004374">
    <property type="entry name" value="PrfB"/>
</dbReference>
<comment type="function">
    <text evidence="4">Peptide chain release factor 2 directs the termination of translation in response to the peptide chain termination codons UGA and UAA.</text>
</comment>
<dbReference type="InterPro" id="IPR045853">
    <property type="entry name" value="Pep_chain_release_fac_I_sf"/>
</dbReference>
<dbReference type="Pfam" id="PF00472">
    <property type="entry name" value="RF-1"/>
    <property type="match status" value="1"/>
</dbReference>
<dbReference type="HAMAP" id="MF_00094">
    <property type="entry name" value="Rel_fac_2"/>
    <property type="match status" value="1"/>
</dbReference>